<evidence type="ECO:0000256" key="1">
    <source>
        <dbReference type="ARBA" id="ARBA00004651"/>
    </source>
</evidence>
<sequence>MSYHSSKEVLTLNKLTRMYNFECKMFLGMNSLFEQKALNRYFRSSTHLGGAFCTIFTSLALIVFGKGNIRLAGAAGALALLVSHLQVVLMKKLFPRKRPYMTLKQTKVLHNPLKDHSFPSGHTTAVFSVITPLIVFFPLLALLLIPVGITVGLSRIYLGLHYPSDVLAGMVLGISVGLLSCMVI</sequence>
<dbReference type="Gene3D" id="1.20.144.10">
    <property type="entry name" value="Phosphatidic acid phosphatase type 2/haloperoxidase"/>
    <property type="match status" value="1"/>
</dbReference>
<feature type="transmembrane region" description="Helical" evidence="7">
    <location>
        <begin position="46"/>
        <end position="65"/>
    </location>
</feature>
<dbReference type="InterPro" id="IPR000326">
    <property type="entry name" value="PAP2/HPO"/>
</dbReference>
<evidence type="ECO:0000256" key="3">
    <source>
        <dbReference type="ARBA" id="ARBA00022692"/>
    </source>
</evidence>
<dbReference type="PANTHER" id="PTHR14969">
    <property type="entry name" value="SPHINGOSINE-1-PHOSPHATE PHOSPHOHYDROLASE"/>
    <property type="match status" value="1"/>
</dbReference>
<dbReference type="SMART" id="SM00014">
    <property type="entry name" value="acidPPc"/>
    <property type="match status" value="1"/>
</dbReference>
<keyword evidence="2" id="KW-1003">Cell membrane</keyword>
<dbReference type="CDD" id="cd01610">
    <property type="entry name" value="PAP2_like"/>
    <property type="match status" value="1"/>
</dbReference>
<evidence type="ECO:0000256" key="4">
    <source>
        <dbReference type="ARBA" id="ARBA00022801"/>
    </source>
</evidence>
<evidence type="ECO:0000256" key="6">
    <source>
        <dbReference type="ARBA" id="ARBA00023136"/>
    </source>
</evidence>
<dbReference type="GO" id="GO:0050380">
    <property type="term" value="F:undecaprenyl-diphosphatase activity"/>
    <property type="evidence" value="ECO:0007669"/>
    <property type="project" value="UniProtKB-EC"/>
</dbReference>
<evidence type="ECO:0000256" key="5">
    <source>
        <dbReference type="ARBA" id="ARBA00022989"/>
    </source>
</evidence>
<organism evidence="9 10">
    <name type="scientific">Bacillus sonorensis</name>
    <dbReference type="NCBI Taxonomy" id="119858"/>
    <lineage>
        <taxon>Bacteria</taxon>
        <taxon>Bacillati</taxon>
        <taxon>Bacillota</taxon>
        <taxon>Bacilli</taxon>
        <taxon>Bacillales</taxon>
        <taxon>Bacillaceae</taxon>
        <taxon>Bacillus</taxon>
    </lineage>
</organism>
<name>A0ABM6LEY3_9BACI</name>
<evidence type="ECO:0000256" key="2">
    <source>
        <dbReference type="ARBA" id="ARBA00022475"/>
    </source>
</evidence>
<dbReference type="EC" id="3.6.1.27" evidence="9"/>
<keyword evidence="6 7" id="KW-0472">Membrane</keyword>
<feature type="transmembrane region" description="Helical" evidence="7">
    <location>
        <begin position="166"/>
        <end position="183"/>
    </location>
</feature>
<keyword evidence="10" id="KW-1185">Reference proteome</keyword>
<dbReference type="Pfam" id="PF01569">
    <property type="entry name" value="PAP2"/>
    <property type="match status" value="1"/>
</dbReference>
<feature type="transmembrane region" description="Helical" evidence="7">
    <location>
        <begin position="124"/>
        <end position="146"/>
    </location>
</feature>
<proteinExistence type="predicted"/>
<dbReference type="SUPFAM" id="SSF48317">
    <property type="entry name" value="Acid phosphatase/Vanadium-dependent haloperoxidase"/>
    <property type="match status" value="1"/>
</dbReference>
<keyword evidence="4 9" id="KW-0378">Hydrolase</keyword>
<evidence type="ECO:0000313" key="10">
    <source>
        <dbReference type="Proteomes" id="UP000196877"/>
    </source>
</evidence>
<dbReference type="Proteomes" id="UP000196877">
    <property type="component" value="Chromosome"/>
</dbReference>
<evidence type="ECO:0000256" key="7">
    <source>
        <dbReference type="SAM" id="Phobius"/>
    </source>
</evidence>
<dbReference type="InterPro" id="IPR036938">
    <property type="entry name" value="PAP2/HPO_sf"/>
</dbReference>
<dbReference type="EMBL" id="CP021920">
    <property type="protein sequence ID" value="ASB87818.1"/>
    <property type="molecule type" value="Genomic_DNA"/>
</dbReference>
<evidence type="ECO:0000259" key="8">
    <source>
        <dbReference type="SMART" id="SM00014"/>
    </source>
</evidence>
<reference evidence="9 10" key="1">
    <citation type="submission" date="2017-06" db="EMBL/GenBank/DDBJ databases">
        <title>Genome sequence of Bacillus sonorensis strain SRCM101395.</title>
        <authorList>
            <person name="Cho S.H."/>
        </authorList>
    </citation>
    <scope>NUCLEOTIDE SEQUENCE [LARGE SCALE GENOMIC DNA]</scope>
    <source>
        <strain evidence="9 10">SRCM101395</strain>
    </source>
</reference>
<gene>
    <name evidence="9" type="ORF">S101395_01308</name>
</gene>
<keyword evidence="3 7" id="KW-0812">Transmembrane</keyword>
<feature type="transmembrane region" description="Helical" evidence="7">
    <location>
        <begin position="71"/>
        <end position="89"/>
    </location>
</feature>
<feature type="domain" description="Phosphatidic acid phosphatase type 2/haloperoxidase" evidence="8">
    <location>
        <begin position="74"/>
        <end position="181"/>
    </location>
</feature>
<comment type="subcellular location">
    <subcellularLocation>
        <location evidence="1">Cell membrane</location>
        <topology evidence="1">Multi-pass membrane protein</topology>
    </subcellularLocation>
</comment>
<dbReference type="PANTHER" id="PTHR14969:SF62">
    <property type="entry name" value="DECAPRENYLPHOSPHORYL-5-PHOSPHORIBOSE PHOSPHATASE RV3807C-RELATED"/>
    <property type="match status" value="1"/>
</dbReference>
<protein>
    <submittedName>
        <fullName evidence="9">Undecaprenyl-diphosphate phosphatase</fullName>
        <ecNumber evidence="9">3.6.1.27</ecNumber>
    </submittedName>
</protein>
<evidence type="ECO:0000313" key="9">
    <source>
        <dbReference type="EMBL" id="ASB87818.1"/>
    </source>
</evidence>
<keyword evidence="5 7" id="KW-1133">Transmembrane helix</keyword>
<accession>A0ABM6LEY3</accession>